<feature type="compositionally biased region" description="Polar residues" evidence="1">
    <location>
        <begin position="646"/>
        <end position="680"/>
    </location>
</feature>
<organism evidence="3 4">
    <name type="scientific">Cinara cedri</name>
    <dbReference type="NCBI Taxonomy" id="506608"/>
    <lineage>
        <taxon>Eukaryota</taxon>
        <taxon>Metazoa</taxon>
        <taxon>Ecdysozoa</taxon>
        <taxon>Arthropoda</taxon>
        <taxon>Hexapoda</taxon>
        <taxon>Insecta</taxon>
        <taxon>Pterygota</taxon>
        <taxon>Neoptera</taxon>
        <taxon>Paraneoptera</taxon>
        <taxon>Hemiptera</taxon>
        <taxon>Sternorrhyncha</taxon>
        <taxon>Aphidomorpha</taxon>
        <taxon>Aphidoidea</taxon>
        <taxon>Aphididae</taxon>
        <taxon>Lachninae</taxon>
        <taxon>Cinara</taxon>
    </lineage>
</organism>
<feature type="compositionally biased region" description="Basic residues" evidence="1">
    <location>
        <begin position="1665"/>
        <end position="1675"/>
    </location>
</feature>
<feature type="compositionally biased region" description="Polar residues" evidence="1">
    <location>
        <begin position="541"/>
        <end position="550"/>
    </location>
</feature>
<feature type="compositionally biased region" description="Basic and acidic residues" evidence="1">
    <location>
        <begin position="520"/>
        <end position="539"/>
    </location>
</feature>
<evidence type="ECO:0000313" key="3">
    <source>
        <dbReference type="EMBL" id="VVC27000.1"/>
    </source>
</evidence>
<feature type="region of interest" description="Disordered" evidence="1">
    <location>
        <begin position="293"/>
        <end position="367"/>
    </location>
</feature>
<feature type="compositionally biased region" description="Basic and acidic residues" evidence="1">
    <location>
        <begin position="919"/>
        <end position="938"/>
    </location>
</feature>
<feature type="region of interest" description="Disordered" evidence="1">
    <location>
        <begin position="1665"/>
        <end position="1844"/>
    </location>
</feature>
<sequence>MLLILVLCVVISPAVLSSPSNVHTVLPESHRHHDRDHDDTKPVDPDEHRVRNYVSDHELPRDVPTRVKIVGDLGTPPPSVKLDFVPQQTYVQVRRYDAVKRLPQEAAVEESSTSEELANAPRLREVVTHKKTQEVYEEQGYEDAGYDHGGSKRLKLEEEVKDNHSVEIYGPKNGSTQNSEETKTHVATVSPSGRGNWSRHKMTTGKKTRYEDDGDKRKVITDNTSPIREKSSGNYTKFDGGKTIVVQNLTETGKKDSKNEGAESRRVASISKTKDNIEPTTYRPVMRYYDGPRFLTKQIKNESKRNRTRNRPRKRQESDLQKPQSDVIGSYDNSPWIPIPPPADYKRPIERERPRSESKKQVKPKINSEFHEPIHTAKYGYSVHHDTPYQYVFPTNIVTPELSNKPLRKSRPRPVKSDIITDGIPKGTSYASYEFIPQTNYDGSAINPKRTKLKKSSEENISFDNANSPSSIKHKEPITQFKTDFIQNSKQIESVTNPRQKNKPAHAGISEYFNGNLKSEPYREQKKKDNRHNIEKESDTYSDSRYTGSFAQDIGPSKTYDAPFITRLKKNNFNGDSRGEPSLRIYPKYELYPNFQNVKHPVKEENHQEQRPLSNFNKKHVNIESSASSLRGTKHENTRLSEYPKFNNNNNKPITVLKQPSESSNSRENYPNFRSQSPQVSEEKYSNNNKEEGYPKFETNKKLESTSSKSSPVYRLIPYEKPVKMNNPYSYVYHDDHYPSGSRYSGVKVEVTTQSTKFNDISVYWNNRHPHLPKDSIKNISDIHKAQDKSEDENARHVENLTLAHYSGHRKSGSNRPLPLEYNERVNNLAKLLNDNFPKRTRRDLEVIHIASSGTTTEIPVDTVVYPHYTKAPKESALRYATNPHLTPRKTAGGMEFYESTDKVQCTDDIAPSGNIVPERTEDGEWKGEPSENKPRVDALGDKIDCFKTKYFGSDPLDNPFFKEKDVGFPDVLFTIKKPLEKKKETIQPGKPHVDWNFAEELIPGNWFPDKDKRNRRSHNSSLPINHKVHGMDSIIPEPVIIDFPIKSSTIENINDTKLITEDTDSAVDEHVVRYSVQHPKHTTSKPEFNVLKDHSVDSAILGLIPPPKKNITNKIKKQNIFKKPTVKKILKKVKVDEELSESNLFDMFSPITSLFTNEDDVQAAPIVHNFFNIKMVPSAKFTTTTTIENNGNEKINKFQTQHFRRTKRNMKGIDLQKPKERKLNIFTDTNVTLSSPTARVRMYSPKNGTWFREKREHVSVNVDVRRKEPRYYYHTERPRIRVKRVVHNPPFYSRIGEVFSSKYLVSDQEKSETLPEEINVAFSTTPRYEYQTTPKFIPAIAYGDSKTKIIKYNDSVANSTNGIGTEHGNGANGMSAHGVGTNNFGTNNFGTHGMGMNNFGTHGVGTSNFGTNNFGTHGMGMNNFGTHEVGTNNFGKNNFGTHGMSMNNFGTHGVGTNNFGKNNFGTHGSSINNFGTHGVGTNNFGVNGMSTNGIGTNIFGTHEISTNNIGTNNIGTNNIGSNNIGTQGIDINNIGNSQLDKKESLIYVINPDTGHGKWMQVIKVKNEEDTKSTFPNGPVYLEKKGPVKNSQFKNSHVKDSHVKDSHNKETFGKFGFKGSTRDLFRNALGPTIDHRFKVKIPSTGPKKVETKAQSKKADCPKIIPPKKKEVRIRTKTTTEIPVMEEIDERPEEPSGEEENTEPTESPESVESPEPEPIEYSEPEPTESSEPENIESSEPTESPEPEHIEFPDPTDSPEPEHIESSEHTESPEPLEDGEGENEEEQPDVIEQPQYQQESEENPNNSENDDQEVHESKRKKPLATVKKPEFNAYQYGLRNKNKKIL</sequence>
<feature type="region of interest" description="Disordered" evidence="1">
    <location>
        <begin position="512"/>
        <end position="552"/>
    </location>
</feature>
<dbReference type="EMBL" id="CABPRJ010000056">
    <property type="protein sequence ID" value="VVC27000.1"/>
    <property type="molecule type" value="Genomic_DNA"/>
</dbReference>
<feature type="region of interest" description="Disordered" evidence="1">
    <location>
        <begin position="909"/>
        <end position="938"/>
    </location>
</feature>
<feature type="compositionally biased region" description="Basic and acidic residues" evidence="1">
    <location>
        <begin position="1758"/>
        <end position="1770"/>
    </location>
</feature>
<gene>
    <name evidence="3" type="ORF">CINCED_3A012127</name>
</gene>
<feature type="compositionally biased region" description="Basic and acidic residues" evidence="1">
    <location>
        <begin position="681"/>
        <end position="704"/>
    </location>
</feature>
<feature type="compositionally biased region" description="Basic and acidic residues" evidence="1">
    <location>
        <begin position="344"/>
        <end position="367"/>
    </location>
</feature>
<dbReference type="OrthoDB" id="6631487at2759"/>
<reference evidence="3 4" key="1">
    <citation type="submission" date="2019-08" db="EMBL/GenBank/DDBJ databases">
        <authorList>
            <person name="Alioto T."/>
            <person name="Alioto T."/>
            <person name="Gomez Garrido J."/>
        </authorList>
    </citation>
    <scope>NUCLEOTIDE SEQUENCE [LARGE SCALE GENOMIC DNA]</scope>
</reference>
<evidence type="ECO:0000256" key="1">
    <source>
        <dbReference type="SAM" id="MobiDB-lite"/>
    </source>
</evidence>
<feature type="compositionally biased region" description="Acidic residues" evidence="1">
    <location>
        <begin position="1683"/>
        <end position="1702"/>
    </location>
</feature>
<protein>
    <submittedName>
        <fullName evidence="3">Uncharacterized protein</fullName>
    </submittedName>
</protein>
<keyword evidence="4" id="KW-1185">Reference proteome</keyword>
<feature type="region of interest" description="Disordered" evidence="1">
    <location>
        <begin position="167"/>
        <end position="275"/>
    </location>
</feature>
<feature type="compositionally biased region" description="Basic and acidic residues" evidence="1">
    <location>
        <begin position="252"/>
        <end position="275"/>
    </location>
</feature>
<evidence type="ECO:0000313" key="4">
    <source>
        <dbReference type="Proteomes" id="UP000325440"/>
    </source>
</evidence>
<proteinExistence type="predicted"/>
<feature type="compositionally biased region" description="Basic and acidic residues" evidence="1">
    <location>
        <begin position="28"/>
        <end position="48"/>
    </location>
</feature>
<feature type="compositionally biased region" description="Basic and acidic residues" evidence="1">
    <location>
        <begin position="208"/>
        <end position="220"/>
    </location>
</feature>
<feature type="compositionally biased region" description="Acidic residues" evidence="1">
    <location>
        <begin position="1711"/>
        <end position="1735"/>
    </location>
</feature>
<feature type="region of interest" description="Disordered" evidence="1">
    <location>
        <begin position="20"/>
        <end position="48"/>
    </location>
</feature>
<feature type="compositionally biased region" description="Basic residues" evidence="1">
    <location>
        <begin position="197"/>
        <end position="207"/>
    </location>
</feature>
<feature type="signal peptide" evidence="2">
    <location>
        <begin position="1"/>
        <end position="17"/>
    </location>
</feature>
<keyword evidence="2" id="KW-0732">Signal</keyword>
<feature type="region of interest" description="Disordered" evidence="1">
    <location>
        <begin position="625"/>
        <end position="708"/>
    </location>
</feature>
<name>A0A5E4M657_9HEMI</name>
<dbReference type="Proteomes" id="UP000325440">
    <property type="component" value="Unassembled WGS sequence"/>
</dbReference>
<feature type="compositionally biased region" description="Polar residues" evidence="1">
    <location>
        <begin position="173"/>
        <end position="195"/>
    </location>
</feature>
<feature type="compositionally biased region" description="Low complexity" evidence="1">
    <location>
        <begin position="1790"/>
        <end position="1805"/>
    </location>
</feature>
<feature type="chain" id="PRO_5022686135" evidence="2">
    <location>
        <begin position="18"/>
        <end position="1844"/>
    </location>
</feature>
<accession>A0A5E4M657</accession>
<feature type="compositionally biased region" description="Acidic residues" evidence="1">
    <location>
        <begin position="1772"/>
        <end position="1787"/>
    </location>
</feature>
<evidence type="ECO:0000256" key="2">
    <source>
        <dbReference type="SAM" id="SignalP"/>
    </source>
</evidence>